<dbReference type="AlphaFoldDB" id="A0AAV4I0S1"/>
<dbReference type="InterPro" id="IPR052560">
    <property type="entry name" value="RdDP_mobile_element"/>
</dbReference>
<accession>A0AAV4I0S1</accession>
<keyword evidence="2" id="KW-1185">Reference proteome</keyword>
<dbReference type="Proteomes" id="UP000762676">
    <property type="component" value="Unassembled WGS sequence"/>
</dbReference>
<dbReference type="EMBL" id="BMAT01012988">
    <property type="protein sequence ID" value="GFS03188.1"/>
    <property type="molecule type" value="Genomic_DNA"/>
</dbReference>
<evidence type="ECO:0000313" key="2">
    <source>
        <dbReference type="Proteomes" id="UP000762676"/>
    </source>
</evidence>
<sequence>MLLIRKRDPANRKVFIQNSLAKDHHVAVLEGLAYSADHEGNNRRITYFPRSQHRPTVITTGIIIPRITGIPKPRWNFRIAEWEAYKTDIDKTCQRIKPVHDNTKRFTQLILISAKKYIPRGFRKRHILCWSERSQELFGEYERTQDYVTAEKLLESFLQCRKERWKRLLKTWTLLTLVDMPAKQPKTLTLTLAPQTAFHLSAQTKLLNKQKGGENIHQIRVLRNRSGKSIN</sequence>
<reference evidence="1 2" key="1">
    <citation type="journal article" date="2021" name="Elife">
        <title>Chloroplast acquisition without the gene transfer in kleptoplastic sea slugs, Plakobranchus ocellatus.</title>
        <authorList>
            <person name="Maeda T."/>
            <person name="Takahashi S."/>
            <person name="Yoshida T."/>
            <person name="Shimamura S."/>
            <person name="Takaki Y."/>
            <person name="Nagai Y."/>
            <person name="Toyoda A."/>
            <person name="Suzuki Y."/>
            <person name="Arimoto A."/>
            <person name="Ishii H."/>
            <person name="Satoh N."/>
            <person name="Nishiyama T."/>
            <person name="Hasebe M."/>
            <person name="Maruyama T."/>
            <person name="Minagawa J."/>
            <person name="Obokata J."/>
            <person name="Shigenobu S."/>
        </authorList>
    </citation>
    <scope>NUCLEOTIDE SEQUENCE [LARGE SCALE GENOMIC DNA]</scope>
</reference>
<name>A0AAV4I0S1_9GAST</name>
<dbReference type="PANTHER" id="PTHR36688:SF1">
    <property type="entry name" value="ENDONUCLEASE_EXONUCLEASE_PHOSPHATASE DOMAIN-CONTAINING PROTEIN"/>
    <property type="match status" value="1"/>
</dbReference>
<evidence type="ECO:0000313" key="1">
    <source>
        <dbReference type="EMBL" id="GFS03188.1"/>
    </source>
</evidence>
<dbReference type="PANTHER" id="PTHR36688">
    <property type="entry name" value="ENDO/EXONUCLEASE/PHOSPHATASE DOMAIN-CONTAINING PROTEIN"/>
    <property type="match status" value="1"/>
</dbReference>
<proteinExistence type="predicted"/>
<comment type="caution">
    <text evidence="1">The sequence shown here is derived from an EMBL/GenBank/DDBJ whole genome shotgun (WGS) entry which is preliminary data.</text>
</comment>
<protein>
    <submittedName>
        <fullName evidence="1">Uncharacterized protein</fullName>
    </submittedName>
</protein>
<organism evidence="1 2">
    <name type="scientific">Elysia marginata</name>
    <dbReference type="NCBI Taxonomy" id="1093978"/>
    <lineage>
        <taxon>Eukaryota</taxon>
        <taxon>Metazoa</taxon>
        <taxon>Spiralia</taxon>
        <taxon>Lophotrochozoa</taxon>
        <taxon>Mollusca</taxon>
        <taxon>Gastropoda</taxon>
        <taxon>Heterobranchia</taxon>
        <taxon>Euthyneura</taxon>
        <taxon>Panpulmonata</taxon>
        <taxon>Sacoglossa</taxon>
        <taxon>Placobranchoidea</taxon>
        <taxon>Plakobranchidae</taxon>
        <taxon>Elysia</taxon>
    </lineage>
</organism>
<gene>
    <name evidence="1" type="ORF">ElyMa_006463500</name>
</gene>